<dbReference type="Pfam" id="PF03949">
    <property type="entry name" value="Malic_M"/>
    <property type="match status" value="1"/>
</dbReference>
<evidence type="ECO:0000259" key="2">
    <source>
        <dbReference type="SMART" id="SM00919"/>
    </source>
</evidence>
<feature type="domain" description="Malic enzyme NAD-binding" evidence="2">
    <location>
        <begin position="16"/>
        <end position="252"/>
    </location>
</feature>
<sequence>RRLRKELDIPVMHDDQHGTAIISSAALLNAMEIAGKRMEDVRIVINGAGAAAIASADMYLKLGVRKENIIMCDSKGVINKTRDKLTEEKLRFVNETSARTLDEAITGADAFIGFSKAGVLKPEMVMKMAPSPLILALANPEPEINYDEAKAVRKDLIMGTGRSDYPNQVNNVLGFPYIFRGALDVRAREINDKMKLAAAKAIAGLAKEEVPEEILRAYNKKSMSFGPDYLIPVPLDKRLLYRVASAVAEAAVDSGVARIGYDAVKYRKYVERICRERCYVSDKIR</sequence>
<dbReference type="Proteomes" id="UP000823772">
    <property type="component" value="Unassembled WGS sequence"/>
</dbReference>
<dbReference type="Gene3D" id="3.40.50.720">
    <property type="entry name" value="NAD(P)-binding Rossmann-like Domain"/>
    <property type="match status" value="1"/>
</dbReference>
<dbReference type="CDD" id="cd05311">
    <property type="entry name" value="NAD_bind_2_malic_enz"/>
    <property type="match status" value="1"/>
</dbReference>
<dbReference type="InterPro" id="IPR051674">
    <property type="entry name" value="Malate_Decarboxylase"/>
</dbReference>
<evidence type="ECO:0000313" key="4">
    <source>
        <dbReference type="Proteomes" id="UP000823772"/>
    </source>
</evidence>
<dbReference type="InterPro" id="IPR045213">
    <property type="entry name" value="Malic_NAD-bd_bact_type"/>
</dbReference>
<dbReference type="SMART" id="SM00919">
    <property type="entry name" value="Malic_M"/>
    <property type="match status" value="1"/>
</dbReference>
<feature type="non-terminal residue" evidence="3">
    <location>
        <position position="1"/>
    </location>
</feature>
<reference evidence="3" key="1">
    <citation type="submission" date="2020-10" db="EMBL/GenBank/DDBJ databases">
        <authorList>
            <person name="Gilroy R."/>
        </authorList>
    </citation>
    <scope>NUCLEOTIDE SEQUENCE</scope>
    <source>
        <strain evidence="3">B3-2255</strain>
    </source>
</reference>
<proteinExistence type="predicted"/>
<organism evidence="3 4">
    <name type="scientific">Candidatus Merdivivens faecigallinarum</name>
    <dbReference type="NCBI Taxonomy" id="2840871"/>
    <lineage>
        <taxon>Bacteria</taxon>
        <taxon>Pseudomonadati</taxon>
        <taxon>Bacteroidota</taxon>
        <taxon>Bacteroidia</taxon>
        <taxon>Bacteroidales</taxon>
        <taxon>Muribaculaceae</taxon>
        <taxon>Muribaculaceae incertae sedis</taxon>
        <taxon>Candidatus Merdivivens</taxon>
    </lineage>
</organism>
<dbReference type="PANTHER" id="PTHR43237">
    <property type="entry name" value="NADP-DEPENDENT MALIC ENZYME"/>
    <property type="match status" value="1"/>
</dbReference>
<dbReference type="PANTHER" id="PTHR43237:SF4">
    <property type="entry name" value="NADP-DEPENDENT MALIC ENZYME"/>
    <property type="match status" value="1"/>
</dbReference>
<gene>
    <name evidence="3" type="ORF">IAC87_03525</name>
</gene>
<dbReference type="GO" id="GO:0004473">
    <property type="term" value="F:malate dehydrogenase (decarboxylating) (NADP+) activity"/>
    <property type="evidence" value="ECO:0007669"/>
    <property type="project" value="UniProtKB-EC"/>
</dbReference>
<dbReference type="FunFam" id="3.40.50.720:FF:000095">
    <property type="entry name" value="NADP-dependent malic enzyme"/>
    <property type="match status" value="1"/>
</dbReference>
<dbReference type="GO" id="GO:0051287">
    <property type="term" value="F:NAD binding"/>
    <property type="evidence" value="ECO:0007669"/>
    <property type="project" value="InterPro"/>
</dbReference>
<dbReference type="InterPro" id="IPR036291">
    <property type="entry name" value="NAD(P)-bd_dom_sf"/>
</dbReference>
<keyword evidence="1 3" id="KW-0560">Oxidoreductase</keyword>
<protein>
    <submittedName>
        <fullName evidence="3">NADP-dependent malic enzyme</fullName>
        <ecNumber evidence="3">1.1.1.40</ecNumber>
    </submittedName>
</protein>
<reference evidence="3" key="2">
    <citation type="journal article" date="2021" name="PeerJ">
        <title>Extensive microbial diversity within the chicken gut microbiome revealed by metagenomics and culture.</title>
        <authorList>
            <person name="Gilroy R."/>
            <person name="Ravi A."/>
            <person name="Getino M."/>
            <person name="Pursley I."/>
            <person name="Horton D.L."/>
            <person name="Alikhan N.F."/>
            <person name="Baker D."/>
            <person name="Gharbi K."/>
            <person name="Hall N."/>
            <person name="Watson M."/>
            <person name="Adriaenssens E.M."/>
            <person name="Foster-Nyarko E."/>
            <person name="Jarju S."/>
            <person name="Secka A."/>
            <person name="Antonio M."/>
            <person name="Oren A."/>
            <person name="Chaudhuri R.R."/>
            <person name="La Ragione R."/>
            <person name="Hildebrand F."/>
            <person name="Pallen M.J."/>
        </authorList>
    </citation>
    <scope>NUCLEOTIDE SEQUENCE</scope>
    <source>
        <strain evidence="3">B3-2255</strain>
    </source>
</reference>
<dbReference type="SUPFAM" id="SSF51735">
    <property type="entry name" value="NAD(P)-binding Rossmann-fold domains"/>
    <property type="match status" value="1"/>
</dbReference>
<comment type="caution">
    <text evidence="3">The sequence shown here is derived from an EMBL/GenBank/DDBJ whole genome shotgun (WGS) entry which is preliminary data.</text>
</comment>
<dbReference type="EMBL" id="JADILY010000079">
    <property type="protein sequence ID" value="MBO8481598.1"/>
    <property type="molecule type" value="Genomic_DNA"/>
</dbReference>
<evidence type="ECO:0000256" key="1">
    <source>
        <dbReference type="ARBA" id="ARBA00023002"/>
    </source>
</evidence>
<dbReference type="AlphaFoldDB" id="A0A9D9IZV2"/>
<evidence type="ECO:0000313" key="3">
    <source>
        <dbReference type="EMBL" id="MBO8481598.1"/>
    </source>
</evidence>
<dbReference type="EC" id="1.1.1.40" evidence="3"/>
<dbReference type="InterPro" id="IPR012302">
    <property type="entry name" value="Malic_NAD-bd"/>
</dbReference>
<accession>A0A9D9IZV2</accession>
<name>A0A9D9IZV2_9BACT</name>